<evidence type="ECO:0000259" key="2">
    <source>
        <dbReference type="PROSITE" id="PS50125"/>
    </source>
</evidence>
<dbReference type="Proteomes" id="UP000178735">
    <property type="component" value="Unassembled WGS sequence"/>
</dbReference>
<sequence length="290" mass="32507">MSDINEQANSIKEKLISFMKTREMGDPIFNNTMQMIAKLKNAQSEALKLSNDLNQNRDNPALIQSAQAAAARLQKIVEECENYIAPRLRTSKPSEAAHSDKVIAVPKELTFVSIDVQGSEDLKQGEDAAKVSKAFANYFAMVEKLMRENNVKKFSWAGDGFIAYFDSAENSIIAAIALMCSLPVFNLAQNPLAKNFRIRVGISTGEDYFDEKSEIGKMTSKIIDMAGYLQKKAEIKTGVKTLYRALVSTNTILKIHKHFNFQRTLKLEKHLVEADESKNVQQMSAFEIII</sequence>
<accession>A0A1F7WKY3</accession>
<protein>
    <recommendedName>
        <fullName evidence="2">Guanylate cyclase domain-containing protein</fullName>
    </recommendedName>
</protein>
<dbReference type="Pfam" id="PF00211">
    <property type="entry name" value="Guanylate_cyc"/>
    <property type="match status" value="1"/>
</dbReference>
<keyword evidence="1" id="KW-0175">Coiled coil</keyword>
<dbReference type="InterPro" id="IPR029787">
    <property type="entry name" value="Nucleotide_cyclase"/>
</dbReference>
<proteinExistence type="predicted"/>
<dbReference type="Gene3D" id="3.30.70.1230">
    <property type="entry name" value="Nucleotide cyclase"/>
    <property type="match status" value="1"/>
</dbReference>
<dbReference type="GO" id="GO:0009190">
    <property type="term" value="P:cyclic nucleotide biosynthetic process"/>
    <property type="evidence" value="ECO:0007669"/>
    <property type="project" value="InterPro"/>
</dbReference>
<dbReference type="GO" id="GO:0035556">
    <property type="term" value="P:intracellular signal transduction"/>
    <property type="evidence" value="ECO:0007669"/>
    <property type="project" value="InterPro"/>
</dbReference>
<gene>
    <name evidence="3" type="ORF">A2008_04395</name>
</gene>
<dbReference type="InterPro" id="IPR001054">
    <property type="entry name" value="A/G_cyclase"/>
</dbReference>
<dbReference type="STRING" id="1817813.A2008_04395"/>
<evidence type="ECO:0000313" key="4">
    <source>
        <dbReference type="Proteomes" id="UP000178735"/>
    </source>
</evidence>
<dbReference type="AlphaFoldDB" id="A0A1F7WKY3"/>
<evidence type="ECO:0000313" key="3">
    <source>
        <dbReference type="EMBL" id="OGM03494.1"/>
    </source>
</evidence>
<dbReference type="PROSITE" id="PS50125">
    <property type="entry name" value="GUANYLATE_CYCLASE_2"/>
    <property type="match status" value="1"/>
</dbReference>
<dbReference type="SUPFAM" id="SSF55073">
    <property type="entry name" value="Nucleotide cyclase"/>
    <property type="match status" value="1"/>
</dbReference>
<name>A0A1F7WKY3_9BACT</name>
<organism evidence="3 4">
    <name type="scientific">Candidatus Wallbacteria bacterium GWC2_49_35</name>
    <dbReference type="NCBI Taxonomy" id="1817813"/>
    <lineage>
        <taxon>Bacteria</taxon>
        <taxon>Candidatus Walliibacteriota</taxon>
    </lineage>
</organism>
<feature type="coiled-coil region" evidence="1">
    <location>
        <begin position="39"/>
        <end position="83"/>
    </location>
</feature>
<reference evidence="3 4" key="1">
    <citation type="journal article" date="2016" name="Nat. Commun.">
        <title>Thousands of microbial genomes shed light on interconnected biogeochemical processes in an aquifer system.</title>
        <authorList>
            <person name="Anantharaman K."/>
            <person name="Brown C.T."/>
            <person name="Hug L.A."/>
            <person name="Sharon I."/>
            <person name="Castelle C.J."/>
            <person name="Probst A.J."/>
            <person name="Thomas B.C."/>
            <person name="Singh A."/>
            <person name="Wilkins M.J."/>
            <person name="Karaoz U."/>
            <person name="Brodie E.L."/>
            <person name="Williams K.H."/>
            <person name="Hubbard S.S."/>
            <person name="Banfield J.F."/>
        </authorList>
    </citation>
    <scope>NUCLEOTIDE SEQUENCE [LARGE SCALE GENOMIC DNA]</scope>
</reference>
<comment type="caution">
    <text evidence="3">The sequence shown here is derived from an EMBL/GenBank/DDBJ whole genome shotgun (WGS) entry which is preliminary data.</text>
</comment>
<dbReference type="EMBL" id="MGFH01000164">
    <property type="protein sequence ID" value="OGM03494.1"/>
    <property type="molecule type" value="Genomic_DNA"/>
</dbReference>
<feature type="domain" description="Guanylate cyclase" evidence="2">
    <location>
        <begin position="110"/>
        <end position="205"/>
    </location>
</feature>
<dbReference type="GO" id="GO:0004016">
    <property type="term" value="F:adenylate cyclase activity"/>
    <property type="evidence" value="ECO:0007669"/>
    <property type="project" value="UniProtKB-ARBA"/>
</dbReference>
<evidence type="ECO:0000256" key="1">
    <source>
        <dbReference type="SAM" id="Coils"/>
    </source>
</evidence>